<proteinExistence type="inferred from homology"/>
<dbReference type="GO" id="GO:0015031">
    <property type="term" value="P:protein transport"/>
    <property type="evidence" value="ECO:0007669"/>
    <property type="project" value="UniProtKB-KW"/>
</dbReference>
<evidence type="ECO:0000256" key="3">
    <source>
        <dbReference type="ARBA" id="ARBA00022448"/>
    </source>
</evidence>
<dbReference type="EMBL" id="JAERQG010000003">
    <property type="protein sequence ID" value="MBL0766127.1"/>
    <property type="molecule type" value="Genomic_DNA"/>
</dbReference>
<evidence type="ECO:0000256" key="1">
    <source>
        <dbReference type="ARBA" id="ARBA00004383"/>
    </source>
</evidence>
<dbReference type="Pfam" id="PF03544">
    <property type="entry name" value="TonB_C"/>
    <property type="match status" value="1"/>
</dbReference>
<evidence type="ECO:0000256" key="7">
    <source>
        <dbReference type="ARBA" id="ARBA00022927"/>
    </source>
</evidence>
<organism evidence="11 12">
    <name type="scientific">Marivirga atlantica</name>
    <dbReference type="NCBI Taxonomy" id="1548457"/>
    <lineage>
        <taxon>Bacteria</taxon>
        <taxon>Pseudomonadati</taxon>
        <taxon>Bacteroidota</taxon>
        <taxon>Cytophagia</taxon>
        <taxon>Cytophagales</taxon>
        <taxon>Marivirgaceae</taxon>
        <taxon>Marivirga</taxon>
    </lineage>
</organism>
<evidence type="ECO:0000256" key="2">
    <source>
        <dbReference type="ARBA" id="ARBA00006555"/>
    </source>
</evidence>
<evidence type="ECO:0000256" key="4">
    <source>
        <dbReference type="ARBA" id="ARBA00022475"/>
    </source>
</evidence>
<name>A0A937DFE0_9BACT</name>
<keyword evidence="9" id="KW-0472">Membrane</keyword>
<keyword evidence="12" id="KW-1185">Reference proteome</keyword>
<dbReference type="GO" id="GO:0030288">
    <property type="term" value="C:outer membrane-bounded periplasmic space"/>
    <property type="evidence" value="ECO:0007669"/>
    <property type="project" value="InterPro"/>
</dbReference>
<dbReference type="GO" id="GO:0055085">
    <property type="term" value="P:transmembrane transport"/>
    <property type="evidence" value="ECO:0007669"/>
    <property type="project" value="InterPro"/>
</dbReference>
<reference evidence="11" key="1">
    <citation type="submission" date="2021-01" db="EMBL/GenBank/DDBJ databases">
        <title>Marivirga sp. nov., isolated from intertidal surface sediments.</title>
        <authorList>
            <person name="Zhang M."/>
        </authorList>
    </citation>
    <scope>NUCLEOTIDE SEQUENCE</scope>
    <source>
        <strain evidence="11">SM1354</strain>
    </source>
</reference>
<dbReference type="InterPro" id="IPR051045">
    <property type="entry name" value="TonB-dependent_transducer"/>
</dbReference>
<evidence type="ECO:0000313" key="12">
    <source>
        <dbReference type="Proteomes" id="UP000642920"/>
    </source>
</evidence>
<sequence>MSMASFFSKPTILKRINMMKTEKKNLRTKYAATFIGLLFITIMACDFQSEEEAIVIENNQNKKVNGPVDVDSDQIFTVVEDQALPVDGIDEFYDFIAEELENKYPKQAQSLGIEGVVYVQFTIEKDGSLSNITAVKGIGAGCDQAAVNAVASYGKWIPGKQAGVTVRSQRVVPIRFVLN</sequence>
<dbReference type="PANTHER" id="PTHR33446">
    <property type="entry name" value="PROTEIN TONB-RELATED"/>
    <property type="match status" value="1"/>
</dbReference>
<keyword evidence="8" id="KW-1133">Transmembrane helix</keyword>
<feature type="domain" description="TonB C-terminal" evidence="10">
    <location>
        <begin position="89"/>
        <end position="179"/>
    </location>
</feature>
<comment type="subcellular location">
    <subcellularLocation>
        <location evidence="1">Cell inner membrane</location>
        <topology evidence="1">Single-pass membrane protein</topology>
        <orientation evidence="1">Periplasmic side</orientation>
    </subcellularLocation>
</comment>
<comment type="caution">
    <text evidence="11">The sequence shown here is derived from an EMBL/GenBank/DDBJ whole genome shotgun (WGS) entry which is preliminary data.</text>
</comment>
<accession>A0A937DFE0</accession>
<dbReference type="InterPro" id="IPR003538">
    <property type="entry name" value="TonB"/>
</dbReference>
<dbReference type="GO" id="GO:0098797">
    <property type="term" value="C:plasma membrane protein complex"/>
    <property type="evidence" value="ECO:0007669"/>
    <property type="project" value="TreeGrafter"/>
</dbReference>
<comment type="similarity">
    <text evidence="2">Belongs to the TonB family.</text>
</comment>
<keyword evidence="5" id="KW-0997">Cell inner membrane</keyword>
<dbReference type="PANTHER" id="PTHR33446:SF2">
    <property type="entry name" value="PROTEIN TONB"/>
    <property type="match status" value="1"/>
</dbReference>
<keyword evidence="7" id="KW-0653">Protein transport</keyword>
<dbReference type="AlphaFoldDB" id="A0A937DFE0"/>
<gene>
    <name evidence="11" type="ORF">JKP34_12745</name>
</gene>
<dbReference type="PRINTS" id="PR01374">
    <property type="entry name" value="TONBPROTEIN"/>
</dbReference>
<dbReference type="InterPro" id="IPR037682">
    <property type="entry name" value="TonB_C"/>
</dbReference>
<keyword evidence="3" id="KW-0813">Transport</keyword>
<evidence type="ECO:0000256" key="9">
    <source>
        <dbReference type="ARBA" id="ARBA00023136"/>
    </source>
</evidence>
<dbReference type="PROSITE" id="PS52015">
    <property type="entry name" value="TONB_CTD"/>
    <property type="match status" value="1"/>
</dbReference>
<evidence type="ECO:0000259" key="10">
    <source>
        <dbReference type="PROSITE" id="PS52015"/>
    </source>
</evidence>
<evidence type="ECO:0000313" key="11">
    <source>
        <dbReference type="EMBL" id="MBL0766127.1"/>
    </source>
</evidence>
<evidence type="ECO:0000256" key="5">
    <source>
        <dbReference type="ARBA" id="ARBA00022519"/>
    </source>
</evidence>
<evidence type="ECO:0000256" key="8">
    <source>
        <dbReference type="ARBA" id="ARBA00022989"/>
    </source>
</evidence>
<keyword evidence="6" id="KW-0812">Transmembrane</keyword>
<dbReference type="NCBIfam" id="TIGR01352">
    <property type="entry name" value="tonB_Cterm"/>
    <property type="match status" value="1"/>
</dbReference>
<dbReference type="InterPro" id="IPR006260">
    <property type="entry name" value="TonB/TolA_C"/>
</dbReference>
<dbReference type="Gene3D" id="3.30.1150.10">
    <property type="match status" value="1"/>
</dbReference>
<keyword evidence="4" id="KW-1003">Cell membrane</keyword>
<protein>
    <submittedName>
        <fullName evidence="11">Energy transducer TonB</fullName>
    </submittedName>
</protein>
<dbReference type="SUPFAM" id="SSF74653">
    <property type="entry name" value="TolA/TonB C-terminal domain"/>
    <property type="match status" value="1"/>
</dbReference>
<evidence type="ECO:0000256" key="6">
    <source>
        <dbReference type="ARBA" id="ARBA00022692"/>
    </source>
</evidence>
<dbReference type="GO" id="GO:0031992">
    <property type="term" value="F:energy transducer activity"/>
    <property type="evidence" value="ECO:0007669"/>
    <property type="project" value="InterPro"/>
</dbReference>
<dbReference type="GO" id="GO:0015891">
    <property type="term" value="P:siderophore transport"/>
    <property type="evidence" value="ECO:0007669"/>
    <property type="project" value="InterPro"/>
</dbReference>
<dbReference type="Proteomes" id="UP000642920">
    <property type="component" value="Unassembled WGS sequence"/>
</dbReference>